<dbReference type="AlphaFoldDB" id="A0A8H3IE09"/>
<evidence type="ECO:0000313" key="5">
    <source>
        <dbReference type="EMBL" id="CAF9915008.1"/>
    </source>
</evidence>
<reference evidence="5" key="1">
    <citation type="submission" date="2021-03" db="EMBL/GenBank/DDBJ databases">
        <authorList>
            <person name="Tagirdzhanova G."/>
        </authorList>
    </citation>
    <scope>NUCLEOTIDE SEQUENCE</scope>
</reference>
<dbReference type="SUPFAM" id="SSF55724">
    <property type="entry name" value="Mog1p/PsbP-like"/>
    <property type="match status" value="1"/>
</dbReference>
<comment type="caution">
    <text evidence="5">The sequence shown here is derived from an EMBL/GenBank/DDBJ whole genome shotgun (WGS) entry which is preliminary data.</text>
</comment>
<dbReference type="Pfam" id="PF04603">
    <property type="entry name" value="Mog1"/>
    <property type="match status" value="1"/>
</dbReference>
<evidence type="ECO:0000256" key="4">
    <source>
        <dbReference type="SAM" id="MobiDB-lite"/>
    </source>
</evidence>
<organism evidence="5 6">
    <name type="scientific">Heterodermia speciosa</name>
    <dbReference type="NCBI Taxonomy" id="116794"/>
    <lineage>
        <taxon>Eukaryota</taxon>
        <taxon>Fungi</taxon>
        <taxon>Dikarya</taxon>
        <taxon>Ascomycota</taxon>
        <taxon>Pezizomycotina</taxon>
        <taxon>Lecanoromycetes</taxon>
        <taxon>OSLEUM clade</taxon>
        <taxon>Lecanoromycetidae</taxon>
        <taxon>Caliciales</taxon>
        <taxon>Physciaceae</taxon>
        <taxon>Heterodermia</taxon>
    </lineage>
</organism>
<comment type="similarity">
    <text evidence="1">Belongs to the MOG1 family.</text>
</comment>
<feature type="compositionally biased region" description="Low complexity" evidence="4">
    <location>
        <begin position="156"/>
        <end position="166"/>
    </location>
</feature>
<gene>
    <name evidence="5" type="ORF">HETSPECPRED_002265</name>
</gene>
<evidence type="ECO:0000256" key="1">
    <source>
        <dbReference type="ARBA" id="ARBA00010307"/>
    </source>
</evidence>
<dbReference type="GO" id="GO:0006606">
    <property type="term" value="P:protein import into nucleus"/>
    <property type="evidence" value="ECO:0007669"/>
    <property type="project" value="TreeGrafter"/>
</dbReference>
<dbReference type="Proteomes" id="UP000664521">
    <property type="component" value="Unassembled WGS sequence"/>
</dbReference>
<dbReference type="InterPro" id="IPR016123">
    <property type="entry name" value="Mog1/PsbP_a/b/a-sand"/>
</dbReference>
<evidence type="ECO:0000313" key="6">
    <source>
        <dbReference type="Proteomes" id="UP000664521"/>
    </source>
</evidence>
<sequence length="221" mass="23963">MATADFRRIDLYGGAMTVNLPSGFADVSNIRPVPDHQEIYLSSTGFASIIFDIAERVAHLPSDEEALVYHFKDIVTPGDNSKIWQISGAQAANFAPTTPVQTLVATTAPPVGPTSAMAPTRTTILMTLVRLVSKCTDLVITINLPYIESQADTSTPSGASGPLAGPGRREDVDFEQGRFGNWVEEGLKVRDEVHRSLEINDWSLFVDGGNQTQKDEPMEEG</sequence>
<dbReference type="GO" id="GO:0005634">
    <property type="term" value="C:nucleus"/>
    <property type="evidence" value="ECO:0007669"/>
    <property type="project" value="TreeGrafter"/>
</dbReference>
<dbReference type="PANTHER" id="PTHR15837:SF0">
    <property type="entry name" value="RAN GUANINE NUCLEOTIDE RELEASE FACTOR"/>
    <property type="match status" value="1"/>
</dbReference>
<dbReference type="GO" id="GO:0031267">
    <property type="term" value="F:small GTPase binding"/>
    <property type="evidence" value="ECO:0007669"/>
    <property type="project" value="TreeGrafter"/>
</dbReference>
<evidence type="ECO:0000256" key="3">
    <source>
        <dbReference type="ARBA" id="ARBA00022927"/>
    </source>
</evidence>
<keyword evidence="3" id="KW-0653">Protein transport</keyword>
<protein>
    <recommendedName>
        <fullName evidence="7">Mog1p/PsbP-like protein</fullName>
    </recommendedName>
</protein>
<dbReference type="GO" id="GO:0005085">
    <property type="term" value="F:guanyl-nucleotide exchange factor activity"/>
    <property type="evidence" value="ECO:0007669"/>
    <property type="project" value="TreeGrafter"/>
</dbReference>
<name>A0A8H3IE09_9LECA</name>
<accession>A0A8H3IE09</accession>
<dbReference type="InterPro" id="IPR007681">
    <property type="entry name" value="Mog1"/>
</dbReference>
<feature type="region of interest" description="Disordered" evidence="4">
    <location>
        <begin position="150"/>
        <end position="172"/>
    </location>
</feature>
<dbReference type="PANTHER" id="PTHR15837">
    <property type="entry name" value="RAN GUANINE NUCLEOTIDE RELEASE FACTOR"/>
    <property type="match status" value="1"/>
</dbReference>
<dbReference type="EMBL" id="CAJPDS010000015">
    <property type="protein sequence ID" value="CAF9915008.1"/>
    <property type="molecule type" value="Genomic_DNA"/>
</dbReference>
<evidence type="ECO:0000256" key="2">
    <source>
        <dbReference type="ARBA" id="ARBA00022448"/>
    </source>
</evidence>
<dbReference type="Gene3D" id="3.40.1000.10">
    <property type="entry name" value="Mog1/PsbP, alpha/beta/alpha sandwich"/>
    <property type="match status" value="1"/>
</dbReference>
<keyword evidence="6" id="KW-1185">Reference proteome</keyword>
<dbReference type="OrthoDB" id="10255285at2759"/>
<keyword evidence="2" id="KW-0813">Transport</keyword>
<evidence type="ECO:0008006" key="7">
    <source>
        <dbReference type="Google" id="ProtNLM"/>
    </source>
</evidence>
<proteinExistence type="inferred from homology"/>